<feature type="compositionally biased region" description="Low complexity" evidence="1">
    <location>
        <begin position="352"/>
        <end position="367"/>
    </location>
</feature>
<name>A0A2T9Y7S6_9FUNG</name>
<proteinExistence type="predicted"/>
<evidence type="ECO:0000313" key="3">
    <source>
        <dbReference type="Proteomes" id="UP000245383"/>
    </source>
</evidence>
<accession>A0A2T9Y7S6</accession>
<feature type="region of interest" description="Disordered" evidence="1">
    <location>
        <begin position="347"/>
        <end position="367"/>
    </location>
</feature>
<dbReference type="AlphaFoldDB" id="A0A2T9Y7S6"/>
<dbReference type="EMBL" id="MBFR01000391">
    <property type="protein sequence ID" value="PVU88365.1"/>
    <property type="molecule type" value="Genomic_DNA"/>
</dbReference>
<dbReference type="Proteomes" id="UP000245383">
    <property type="component" value="Unassembled WGS sequence"/>
</dbReference>
<protein>
    <submittedName>
        <fullName evidence="2">Uncharacterized protein</fullName>
    </submittedName>
</protein>
<organism evidence="2 3">
    <name type="scientific">Smittium simulii</name>
    <dbReference type="NCBI Taxonomy" id="133385"/>
    <lineage>
        <taxon>Eukaryota</taxon>
        <taxon>Fungi</taxon>
        <taxon>Fungi incertae sedis</taxon>
        <taxon>Zoopagomycota</taxon>
        <taxon>Kickxellomycotina</taxon>
        <taxon>Harpellomycetes</taxon>
        <taxon>Harpellales</taxon>
        <taxon>Legeriomycetaceae</taxon>
        <taxon>Smittium</taxon>
    </lineage>
</organism>
<evidence type="ECO:0000313" key="2">
    <source>
        <dbReference type="EMBL" id="PVU88365.1"/>
    </source>
</evidence>
<evidence type="ECO:0000256" key="1">
    <source>
        <dbReference type="SAM" id="MobiDB-lite"/>
    </source>
</evidence>
<comment type="caution">
    <text evidence="2">The sequence shown here is derived from an EMBL/GenBank/DDBJ whole genome shotgun (WGS) entry which is preliminary data.</text>
</comment>
<sequence length="908" mass="104499">MPKSSLRSYRLSYRYKYIFNPLHHCYFLQLLNARFSINDCVFILYSLLTDISPSILTTPRYSSFFLLQTILYYFISCSPIFKKINYLSSISISRRLLNLHSLHISPPATDSQIFSNILQADLFDRVLCFQVFSKSRRNQFSRYDTHQAKDSNDIFPLVESNSLVISPQNSKNINYNLAINSLKSSSLAQNPFFGYKPTSDITLCNFTYISNLLKLILLQNSFNPSDPLFLFKSIFIDSVSQLRPILYNTNSPNIDHSLFLSYIYQNYKNLQDNSLFLSYLYQNLISLELRSADIKLITSINQNQPFFNAFDFLIIRCNINNLSELQSDSIIKYETIGEVDPNFESISDPDFTSASESTSISNSNYESDVISQHSSSSELDYISESEYSSELDYFSESEDSSELDYISEPENSSESNLEISPHIQNQTDLSNLNTSNVPFIDENNTYLHTTKSYFGNTDRLFHTILRLKATFPSFQKNVVKNPKVASYFGFEIGLHCKSIATSTELIFGLTSIAKCLQLYLTSYTILDPLSSNAIFTSADIDEDIDKYTLLNGNRTRVVGTSGLLITCSSINQSFSHVEQLNLRNTFPLFYIQQKSNCKSVISFRVGANSLDYKTSSIIKWIYIEGNRKSVQEGMCTDFIIFSSTQERDYKEFYKYMDYTYEDYHKLKNQYKNNDPDLDLDQPIPIIYSSLSQKFRYRQAFKFKNGFISKFFYIVLLKVESSLNINRYSGNSSETNHLNSRAASTRLQPNILNNNIANTNFNRRVALGALADGRNSTDRISTYNNNMNSTNRISTYNNNMNSINRISTYNNNMNSTNRISTYNNRNVINNNYRDANSETQLGGAEFESSRVDIENNIHSNYRERNYANYAEGLRMNQQRENSSNMLIRLPLIYVGGHTNPVSFCEAEYQ</sequence>
<gene>
    <name evidence="2" type="ORF">BB561_005899</name>
</gene>
<reference evidence="2 3" key="1">
    <citation type="journal article" date="2018" name="MBio">
        <title>Comparative Genomics Reveals the Core Gene Toolbox for the Fungus-Insect Symbiosis.</title>
        <authorList>
            <person name="Wang Y."/>
            <person name="Stata M."/>
            <person name="Wang W."/>
            <person name="Stajich J.E."/>
            <person name="White M.M."/>
            <person name="Moncalvo J.M."/>
        </authorList>
    </citation>
    <scope>NUCLEOTIDE SEQUENCE [LARGE SCALE GENOMIC DNA]</scope>
    <source>
        <strain evidence="2 3">SWE-8-4</strain>
    </source>
</reference>
<keyword evidence="3" id="KW-1185">Reference proteome</keyword>